<dbReference type="AlphaFoldDB" id="A0A7I7WM58"/>
<gene>
    <name evidence="2" type="ORF">MGAD_30740</name>
</gene>
<feature type="signal peptide" evidence="1">
    <location>
        <begin position="1"/>
        <end position="21"/>
    </location>
</feature>
<dbReference type="Proteomes" id="UP000466187">
    <property type="component" value="Chromosome"/>
</dbReference>
<evidence type="ECO:0000313" key="2">
    <source>
        <dbReference type="EMBL" id="BBZ18739.1"/>
    </source>
</evidence>
<protein>
    <recommendedName>
        <fullName evidence="4">PASTA domain-containing protein</fullName>
    </recommendedName>
</protein>
<name>A0A7I7WM58_MYCGU</name>
<keyword evidence="1" id="KW-0732">Signal</keyword>
<evidence type="ECO:0008006" key="4">
    <source>
        <dbReference type="Google" id="ProtNLM"/>
    </source>
</evidence>
<feature type="chain" id="PRO_5029840795" description="PASTA domain-containing protein" evidence="1">
    <location>
        <begin position="22"/>
        <end position="82"/>
    </location>
</feature>
<proteinExistence type="predicted"/>
<sequence length="82" mass="7804">MIATSGLAAAAAVGSASPAITAPSGVGTAQETVNSLLASGYTVVLKQAGNTPLDECTVSSVGPNHSSAATGESPAVCLRVSC</sequence>
<evidence type="ECO:0000256" key="1">
    <source>
        <dbReference type="SAM" id="SignalP"/>
    </source>
</evidence>
<evidence type="ECO:0000313" key="3">
    <source>
        <dbReference type="Proteomes" id="UP000466187"/>
    </source>
</evidence>
<dbReference type="KEGG" id="mgad:MGAD_30740"/>
<reference evidence="2 3" key="1">
    <citation type="journal article" date="2019" name="Emerg. Microbes Infect.">
        <title>Comprehensive subspecies identification of 175 nontuberculous mycobacteria species based on 7547 genomic profiles.</title>
        <authorList>
            <person name="Matsumoto Y."/>
            <person name="Kinjo T."/>
            <person name="Motooka D."/>
            <person name="Nabeya D."/>
            <person name="Jung N."/>
            <person name="Uechi K."/>
            <person name="Horii T."/>
            <person name="Iida T."/>
            <person name="Fujita J."/>
            <person name="Nakamura S."/>
        </authorList>
    </citation>
    <scope>NUCLEOTIDE SEQUENCE [LARGE SCALE GENOMIC DNA]</scope>
    <source>
        <strain evidence="2 3">JCM 12688</strain>
    </source>
</reference>
<accession>A0A7I7WM58</accession>
<dbReference type="EMBL" id="AP022608">
    <property type="protein sequence ID" value="BBZ18739.1"/>
    <property type="molecule type" value="Genomic_DNA"/>
</dbReference>
<organism evidence="2 3">
    <name type="scientific">Mycolicibacterium gadium</name>
    <name type="common">Mycobacterium gadium</name>
    <dbReference type="NCBI Taxonomy" id="1794"/>
    <lineage>
        <taxon>Bacteria</taxon>
        <taxon>Bacillati</taxon>
        <taxon>Actinomycetota</taxon>
        <taxon>Actinomycetes</taxon>
        <taxon>Mycobacteriales</taxon>
        <taxon>Mycobacteriaceae</taxon>
        <taxon>Mycolicibacterium</taxon>
    </lineage>
</organism>